<evidence type="ECO:0000313" key="2">
    <source>
        <dbReference type="EMBL" id="KZS05304.1"/>
    </source>
</evidence>
<accession>A0A164MS23</accession>
<organism evidence="2 3">
    <name type="scientific">Daphnia magna</name>
    <dbReference type="NCBI Taxonomy" id="35525"/>
    <lineage>
        <taxon>Eukaryota</taxon>
        <taxon>Metazoa</taxon>
        <taxon>Ecdysozoa</taxon>
        <taxon>Arthropoda</taxon>
        <taxon>Crustacea</taxon>
        <taxon>Branchiopoda</taxon>
        <taxon>Diplostraca</taxon>
        <taxon>Cladocera</taxon>
        <taxon>Anomopoda</taxon>
        <taxon>Daphniidae</taxon>
        <taxon>Daphnia</taxon>
    </lineage>
</organism>
<feature type="chain" id="PRO_5007851880" description="DDE-1 domain-containing protein" evidence="1">
    <location>
        <begin position="21"/>
        <end position="263"/>
    </location>
</feature>
<evidence type="ECO:0008006" key="4">
    <source>
        <dbReference type="Google" id="ProtNLM"/>
    </source>
</evidence>
<reference evidence="2 3" key="1">
    <citation type="submission" date="2016-03" db="EMBL/GenBank/DDBJ databases">
        <title>EvidentialGene: Evidence-directed Construction of Genes on Genomes.</title>
        <authorList>
            <person name="Gilbert D.G."/>
            <person name="Choi J.-H."/>
            <person name="Mockaitis K."/>
            <person name="Colbourne J."/>
            <person name="Pfrender M."/>
        </authorList>
    </citation>
    <scope>NUCLEOTIDE SEQUENCE [LARGE SCALE GENOMIC DNA]</scope>
    <source>
        <strain evidence="2 3">Xinb3</strain>
        <tissue evidence="2">Complete organism</tissue>
    </source>
</reference>
<dbReference type="Proteomes" id="UP000076858">
    <property type="component" value="Unassembled WGS sequence"/>
</dbReference>
<sequence>MSPCFPSSMLMVVALLVCFSKEKNCPNHVSKWALRLYRITSRICLDDGTELLQISATFLLFCQILIKPILLIMDNHSNQMDFQAVTFAKENGIFVLKLPPHCSHVLQPLNKIIKRSEITGFYPINRFAIPEFCYAPSFVTDTPAPNTVAEVPIPACQQIVQNTPDSHTSETSPIPVISPVTLVQNLIQCIQYIEKDTRGSQSSETITLTPETSTIPVISPGTLVQNLIPCIQCRGDWISPTKKYTPKYQSSQSITLTQLPYPS</sequence>
<keyword evidence="1" id="KW-0732">Signal</keyword>
<feature type="signal peptide" evidence="1">
    <location>
        <begin position="1"/>
        <end position="20"/>
    </location>
</feature>
<dbReference type="AlphaFoldDB" id="A0A164MS23"/>
<comment type="caution">
    <text evidence="2">The sequence shown here is derived from an EMBL/GenBank/DDBJ whole genome shotgun (WGS) entry which is preliminary data.</text>
</comment>
<name>A0A164MS23_9CRUS</name>
<dbReference type="EMBL" id="LRGB01002969">
    <property type="protein sequence ID" value="KZS05304.1"/>
    <property type="molecule type" value="Genomic_DNA"/>
</dbReference>
<evidence type="ECO:0000313" key="3">
    <source>
        <dbReference type="Proteomes" id="UP000076858"/>
    </source>
</evidence>
<gene>
    <name evidence="2" type="ORF">APZ42_031553</name>
</gene>
<protein>
    <recommendedName>
        <fullName evidence="4">DDE-1 domain-containing protein</fullName>
    </recommendedName>
</protein>
<proteinExistence type="predicted"/>
<evidence type="ECO:0000256" key="1">
    <source>
        <dbReference type="SAM" id="SignalP"/>
    </source>
</evidence>
<keyword evidence="3" id="KW-1185">Reference proteome</keyword>